<evidence type="ECO:0000256" key="12">
    <source>
        <dbReference type="RuleBase" id="RU361205"/>
    </source>
</evidence>
<name>E4L7W0_9FIRM</name>
<keyword evidence="10 12" id="KW-0289">Folate biosynthesis</keyword>
<dbReference type="Proteomes" id="UP000004594">
    <property type="component" value="Unassembled WGS sequence"/>
</dbReference>
<keyword evidence="7 12" id="KW-0808">Transferase</keyword>
<keyword evidence="9 12" id="KW-0460">Magnesium</keyword>
<protein>
    <recommendedName>
        <fullName evidence="6 12">Dihydropteroate synthase</fullName>
        <shortName evidence="12">DHPS</shortName>
        <ecNumber evidence="5 12">2.5.1.15</ecNumber>
    </recommendedName>
    <alternativeName>
        <fullName evidence="11 12">Dihydropteroate pyrophosphorylase</fullName>
    </alternativeName>
</protein>
<dbReference type="PROSITE" id="PS00792">
    <property type="entry name" value="DHPS_1"/>
    <property type="match status" value="1"/>
</dbReference>
<dbReference type="Gene3D" id="3.20.20.20">
    <property type="entry name" value="Dihydropteroate synthase-like"/>
    <property type="match status" value="1"/>
</dbReference>
<dbReference type="EMBL" id="AENT01000010">
    <property type="protein sequence ID" value="EFR43140.1"/>
    <property type="molecule type" value="Genomic_DNA"/>
</dbReference>
<dbReference type="PROSITE" id="PS50972">
    <property type="entry name" value="PTERIN_BINDING"/>
    <property type="match status" value="1"/>
</dbReference>
<comment type="similarity">
    <text evidence="4 12">Belongs to the DHPS family.</text>
</comment>
<dbReference type="GO" id="GO:0005829">
    <property type="term" value="C:cytosol"/>
    <property type="evidence" value="ECO:0007669"/>
    <property type="project" value="TreeGrafter"/>
</dbReference>
<gene>
    <name evidence="14" type="primary">folP</name>
    <name evidence="14" type="ORF">HMPREF9220_0796</name>
</gene>
<evidence type="ECO:0000256" key="10">
    <source>
        <dbReference type="ARBA" id="ARBA00022909"/>
    </source>
</evidence>
<evidence type="ECO:0000256" key="1">
    <source>
        <dbReference type="ARBA" id="ARBA00000012"/>
    </source>
</evidence>
<dbReference type="InterPro" id="IPR006390">
    <property type="entry name" value="DHP_synth_dom"/>
</dbReference>
<evidence type="ECO:0000259" key="13">
    <source>
        <dbReference type="PROSITE" id="PS50972"/>
    </source>
</evidence>
<dbReference type="PANTHER" id="PTHR20941:SF1">
    <property type="entry name" value="FOLIC ACID SYNTHESIS PROTEIN FOL1"/>
    <property type="match status" value="1"/>
</dbReference>
<dbReference type="UniPathway" id="UPA00077">
    <property type="reaction ID" value="UER00156"/>
</dbReference>
<dbReference type="InterPro" id="IPR011005">
    <property type="entry name" value="Dihydropteroate_synth-like_sf"/>
</dbReference>
<dbReference type="InterPro" id="IPR045031">
    <property type="entry name" value="DHP_synth-like"/>
</dbReference>
<evidence type="ECO:0000256" key="5">
    <source>
        <dbReference type="ARBA" id="ARBA00012458"/>
    </source>
</evidence>
<evidence type="ECO:0000256" key="11">
    <source>
        <dbReference type="ARBA" id="ARBA00030193"/>
    </source>
</evidence>
<dbReference type="EC" id="2.5.1.15" evidence="5 12"/>
<evidence type="ECO:0000256" key="6">
    <source>
        <dbReference type="ARBA" id="ARBA00016919"/>
    </source>
</evidence>
<dbReference type="GO" id="GO:0046872">
    <property type="term" value="F:metal ion binding"/>
    <property type="evidence" value="ECO:0007669"/>
    <property type="project" value="UniProtKB-KW"/>
</dbReference>
<dbReference type="NCBIfam" id="TIGR01496">
    <property type="entry name" value="DHPS"/>
    <property type="match status" value="1"/>
</dbReference>
<evidence type="ECO:0000256" key="9">
    <source>
        <dbReference type="ARBA" id="ARBA00022842"/>
    </source>
</evidence>
<dbReference type="GO" id="GO:0004156">
    <property type="term" value="F:dihydropteroate synthase activity"/>
    <property type="evidence" value="ECO:0007669"/>
    <property type="project" value="UniProtKB-EC"/>
</dbReference>
<dbReference type="GO" id="GO:0046656">
    <property type="term" value="P:folic acid biosynthetic process"/>
    <property type="evidence" value="ECO:0007669"/>
    <property type="project" value="UniProtKB-KW"/>
</dbReference>
<dbReference type="PROSITE" id="PS00793">
    <property type="entry name" value="DHPS_2"/>
    <property type="match status" value="1"/>
</dbReference>
<dbReference type="CDD" id="cd00739">
    <property type="entry name" value="DHPS"/>
    <property type="match status" value="1"/>
</dbReference>
<evidence type="ECO:0000313" key="14">
    <source>
        <dbReference type="EMBL" id="EFR43140.1"/>
    </source>
</evidence>
<dbReference type="InterPro" id="IPR000489">
    <property type="entry name" value="Pterin-binding_dom"/>
</dbReference>
<comment type="pathway">
    <text evidence="3 12">Cofactor biosynthesis; tetrahydrofolate biosynthesis; 7,8-dihydrofolate from 2-amino-4-hydroxy-6-hydroxymethyl-7,8-dihydropteridine diphosphate and 4-aminobenzoate: step 1/2.</text>
</comment>
<evidence type="ECO:0000256" key="3">
    <source>
        <dbReference type="ARBA" id="ARBA00004763"/>
    </source>
</evidence>
<accession>E4L7W0</accession>
<dbReference type="OrthoDB" id="9811744at2"/>
<dbReference type="PANTHER" id="PTHR20941">
    <property type="entry name" value="FOLATE SYNTHESIS PROTEINS"/>
    <property type="match status" value="1"/>
</dbReference>
<sequence length="280" mass="31598">MNFKKRLFSWDDGKTLELGDEPSIMGILNITPDSFSDGGKWNSLEAAVKHGKEMVLQGADIIDVGAESTRPGHTVLTYEEEIERLKKILPSLITELTVPISVDTYHWQTAKYVIEAGAHIVNDIWGLQYDNGEMADVVADKNVPVIIMHNQKDDIYNGDIIDCLKSFFDKSLEIAVKHKIDEKQIILDPGIGFNKNSEENLEILKRLDELTCEYKYPWLLGVSRKRFIGTVLDLPVNERDEGTGAVSIWGITKKCTIMRVHNVALNARLIKMWNALSTKV</sequence>
<organism evidence="14 15">
    <name type="scientific">Dialister micraerophilus UPII 345-E</name>
    <dbReference type="NCBI Taxonomy" id="910314"/>
    <lineage>
        <taxon>Bacteria</taxon>
        <taxon>Bacillati</taxon>
        <taxon>Bacillota</taxon>
        <taxon>Negativicutes</taxon>
        <taxon>Veillonellales</taxon>
        <taxon>Veillonellaceae</taxon>
        <taxon>Dialister</taxon>
    </lineage>
</organism>
<evidence type="ECO:0000313" key="15">
    <source>
        <dbReference type="Proteomes" id="UP000004594"/>
    </source>
</evidence>
<evidence type="ECO:0000256" key="2">
    <source>
        <dbReference type="ARBA" id="ARBA00001946"/>
    </source>
</evidence>
<comment type="cofactor">
    <cofactor evidence="2 12">
        <name>Mg(2+)</name>
        <dbReference type="ChEBI" id="CHEBI:18420"/>
    </cofactor>
</comment>
<dbReference type="RefSeq" id="WP_007554227.1">
    <property type="nucleotide sequence ID" value="NZ_AENT01000010.1"/>
</dbReference>
<feature type="domain" description="Pterin-binding" evidence="13">
    <location>
        <begin position="22"/>
        <end position="271"/>
    </location>
</feature>
<dbReference type="eggNOG" id="COG0294">
    <property type="taxonomic scope" value="Bacteria"/>
</dbReference>
<comment type="catalytic activity">
    <reaction evidence="1">
        <text>(7,8-dihydropterin-6-yl)methyl diphosphate + 4-aminobenzoate = 7,8-dihydropteroate + diphosphate</text>
        <dbReference type="Rhea" id="RHEA:19949"/>
        <dbReference type="ChEBI" id="CHEBI:17836"/>
        <dbReference type="ChEBI" id="CHEBI:17839"/>
        <dbReference type="ChEBI" id="CHEBI:33019"/>
        <dbReference type="ChEBI" id="CHEBI:72950"/>
        <dbReference type="EC" id="2.5.1.15"/>
    </reaction>
</comment>
<reference evidence="14 15" key="1">
    <citation type="submission" date="2010-11" db="EMBL/GenBank/DDBJ databases">
        <authorList>
            <person name="Durkin A.S."/>
            <person name="Madupu R."/>
            <person name="Torralba M."/>
            <person name="Gillis M."/>
            <person name="Methe B."/>
            <person name="Sutton G."/>
            <person name="Nelson K.E."/>
        </authorList>
    </citation>
    <scope>NUCLEOTIDE SEQUENCE [LARGE SCALE GENOMIC DNA]</scope>
    <source>
        <strain evidence="14 15">UPII 345-E</strain>
    </source>
</reference>
<proteinExistence type="inferred from homology"/>
<dbReference type="Pfam" id="PF00809">
    <property type="entry name" value="Pterin_bind"/>
    <property type="match status" value="1"/>
</dbReference>
<evidence type="ECO:0000256" key="4">
    <source>
        <dbReference type="ARBA" id="ARBA00009503"/>
    </source>
</evidence>
<evidence type="ECO:0000256" key="7">
    <source>
        <dbReference type="ARBA" id="ARBA00022679"/>
    </source>
</evidence>
<dbReference type="GO" id="GO:0046654">
    <property type="term" value="P:tetrahydrofolate biosynthetic process"/>
    <property type="evidence" value="ECO:0007669"/>
    <property type="project" value="UniProtKB-UniPathway"/>
</dbReference>
<evidence type="ECO:0000256" key="8">
    <source>
        <dbReference type="ARBA" id="ARBA00022723"/>
    </source>
</evidence>
<keyword evidence="8 12" id="KW-0479">Metal-binding</keyword>
<dbReference type="SUPFAM" id="SSF51717">
    <property type="entry name" value="Dihydropteroate synthetase-like"/>
    <property type="match status" value="1"/>
</dbReference>
<dbReference type="AlphaFoldDB" id="E4L7W0"/>
<comment type="function">
    <text evidence="12">Catalyzes the condensation of para-aminobenzoate (pABA) with 6-hydroxymethyl-7,8-dihydropterin diphosphate (DHPt-PP) to form 7,8-dihydropteroate (H2Pte), the immediate precursor of folate derivatives.</text>
</comment>
<comment type="caution">
    <text evidence="14">The sequence shown here is derived from an EMBL/GenBank/DDBJ whole genome shotgun (WGS) entry which is preliminary data.</text>
</comment>